<reference evidence="2 3" key="1">
    <citation type="submission" date="2017-09" db="EMBL/GenBank/DDBJ databases">
        <authorList>
            <person name="Jakob F."/>
        </authorList>
    </citation>
    <scope>NUCLEOTIDE SEQUENCE [LARGE SCALE GENOMIC DNA]</scope>
    <source>
        <strain evidence="2 3">TMW 2.1880</strain>
    </source>
</reference>
<comment type="caution">
    <text evidence="2">The sequence shown here is derived from an EMBL/GenBank/DDBJ whole genome shotgun (WGS) entry which is preliminary data.</text>
</comment>
<organism evidence="2 3">
    <name type="scientific">Bombella favorum</name>
    <dbReference type="NCBI Taxonomy" id="2039164"/>
    <lineage>
        <taxon>Bacteria</taxon>
        <taxon>Pseudomonadati</taxon>
        <taxon>Pseudomonadota</taxon>
        <taxon>Alphaproteobacteria</taxon>
        <taxon>Acetobacterales</taxon>
        <taxon>Acetobacteraceae</taxon>
        <taxon>Bombella</taxon>
    </lineage>
</organism>
<dbReference type="Proteomes" id="UP001516390">
    <property type="component" value="Unassembled WGS sequence"/>
</dbReference>
<gene>
    <name evidence="2" type="ORF">CPA57_04555</name>
</gene>
<dbReference type="RefSeq" id="WP_182081612.1">
    <property type="nucleotide sequence ID" value="NZ_NWUS01000001.1"/>
</dbReference>
<feature type="signal peptide" evidence="1">
    <location>
        <begin position="1"/>
        <end position="24"/>
    </location>
</feature>
<proteinExistence type="predicted"/>
<feature type="chain" id="PRO_5046933856" evidence="1">
    <location>
        <begin position="25"/>
        <end position="227"/>
    </location>
</feature>
<name>A0ABR5ZMT0_9PROT</name>
<evidence type="ECO:0000256" key="1">
    <source>
        <dbReference type="SAM" id="SignalP"/>
    </source>
</evidence>
<accession>A0ABR5ZMT0</accession>
<keyword evidence="1" id="KW-0732">Signal</keyword>
<protein>
    <submittedName>
        <fullName evidence="2">Uncharacterized protein</fullName>
    </submittedName>
</protein>
<dbReference type="EMBL" id="NWUS01000001">
    <property type="protein sequence ID" value="MBA5725547.1"/>
    <property type="molecule type" value="Genomic_DNA"/>
</dbReference>
<keyword evidence="3" id="KW-1185">Reference proteome</keyword>
<sequence length="227" mass="24672">MTRHPLPVFLLAASMLAAVSTARAEPGDPLPTSARPAAPALLIPTLPCQKLASTPLTYASTGSDDSLHVHVQCAMEKGPDDLWRAKSCTYASKWNGFYMPRHHKAHPYREAVAAYMNHACFADSQLTPYFSDEQTDQPDAVSSEDAWSSRLIAPWRGTQPARGISRAQDETVGTVFLHNKAVTLKLSFTHVPPVTAAENNLDKAAHSPNRFQPAISLINLDDVSASK</sequence>
<evidence type="ECO:0000313" key="3">
    <source>
        <dbReference type="Proteomes" id="UP001516390"/>
    </source>
</evidence>
<evidence type="ECO:0000313" key="2">
    <source>
        <dbReference type="EMBL" id="MBA5725547.1"/>
    </source>
</evidence>